<organism evidence="2 3">
    <name type="scientific">Stephania cephalantha</name>
    <dbReference type="NCBI Taxonomy" id="152367"/>
    <lineage>
        <taxon>Eukaryota</taxon>
        <taxon>Viridiplantae</taxon>
        <taxon>Streptophyta</taxon>
        <taxon>Embryophyta</taxon>
        <taxon>Tracheophyta</taxon>
        <taxon>Spermatophyta</taxon>
        <taxon>Magnoliopsida</taxon>
        <taxon>Ranunculales</taxon>
        <taxon>Menispermaceae</taxon>
        <taxon>Menispermoideae</taxon>
        <taxon>Cissampelideae</taxon>
        <taxon>Stephania</taxon>
    </lineage>
</organism>
<name>A0AAP0HXM5_9MAGN</name>
<evidence type="ECO:0000259" key="1">
    <source>
        <dbReference type="Pfam" id="PF07727"/>
    </source>
</evidence>
<dbReference type="InterPro" id="IPR043502">
    <property type="entry name" value="DNA/RNA_pol_sf"/>
</dbReference>
<proteinExistence type="predicted"/>
<sequence>MNDEMNSMSSNDVWDLVELPKGAKAIGCKWIFKTKKDSLGNIEIYKAGLVAKGFTQKEGIDYKETFSPVSKKDSLRIILALVAHFDFELQQMDVKTAFLNGQLEEEVYMKQPEGFSSIGNENLVCKLKKSIYGLKQASRQSGI</sequence>
<evidence type="ECO:0000313" key="2">
    <source>
        <dbReference type="EMBL" id="KAK9100155.1"/>
    </source>
</evidence>
<keyword evidence="3" id="KW-1185">Reference proteome</keyword>
<evidence type="ECO:0000313" key="3">
    <source>
        <dbReference type="Proteomes" id="UP001419268"/>
    </source>
</evidence>
<dbReference type="Pfam" id="PF07727">
    <property type="entry name" value="RVT_2"/>
    <property type="match status" value="1"/>
</dbReference>
<comment type="caution">
    <text evidence="2">The sequence shown here is derived from an EMBL/GenBank/DDBJ whole genome shotgun (WGS) entry which is preliminary data.</text>
</comment>
<accession>A0AAP0HXM5</accession>
<gene>
    <name evidence="2" type="ORF">Scep_023585</name>
</gene>
<dbReference type="InterPro" id="IPR013103">
    <property type="entry name" value="RVT_2"/>
</dbReference>
<feature type="domain" description="Reverse transcriptase Ty1/copia-type" evidence="1">
    <location>
        <begin position="11"/>
        <end position="139"/>
    </location>
</feature>
<dbReference type="SUPFAM" id="SSF56672">
    <property type="entry name" value="DNA/RNA polymerases"/>
    <property type="match status" value="1"/>
</dbReference>
<protein>
    <recommendedName>
        <fullName evidence="1">Reverse transcriptase Ty1/copia-type domain-containing protein</fullName>
    </recommendedName>
</protein>
<dbReference type="EMBL" id="JBBNAG010000010">
    <property type="protein sequence ID" value="KAK9100155.1"/>
    <property type="molecule type" value="Genomic_DNA"/>
</dbReference>
<dbReference type="AlphaFoldDB" id="A0AAP0HXM5"/>
<dbReference type="Proteomes" id="UP001419268">
    <property type="component" value="Unassembled WGS sequence"/>
</dbReference>
<reference evidence="2 3" key="1">
    <citation type="submission" date="2024-01" db="EMBL/GenBank/DDBJ databases">
        <title>Genome assemblies of Stephania.</title>
        <authorList>
            <person name="Yang L."/>
        </authorList>
    </citation>
    <scope>NUCLEOTIDE SEQUENCE [LARGE SCALE GENOMIC DNA]</scope>
    <source>
        <strain evidence="2">JXDWG</strain>
        <tissue evidence="2">Leaf</tissue>
    </source>
</reference>